<dbReference type="Proteomes" id="UP000321039">
    <property type="component" value="Unassembled WGS sequence"/>
</dbReference>
<proteinExistence type="predicted"/>
<protein>
    <submittedName>
        <fullName evidence="2">Uncharacterized protein</fullName>
    </submittedName>
</protein>
<feature type="signal peptide" evidence="1">
    <location>
        <begin position="1"/>
        <end position="23"/>
    </location>
</feature>
<gene>
    <name evidence="2" type="ORF">FV139_06810</name>
</gene>
<dbReference type="EMBL" id="VRZA01000002">
    <property type="protein sequence ID" value="TXS95585.1"/>
    <property type="molecule type" value="Genomic_DNA"/>
</dbReference>
<dbReference type="AlphaFoldDB" id="A0A5C9A3X4"/>
<accession>A0A5C9A3X4</accession>
<organism evidence="2 3">
    <name type="scientific">Parahaliea maris</name>
    <dbReference type="NCBI Taxonomy" id="2716870"/>
    <lineage>
        <taxon>Bacteria</taxon>
        <taxon>Pseudomonadati</taxon>
        <taxon>Pseudomonadota</taxon>
        <taxon>Gammaproteobacteria</taxon>
        <taxon>Cellvibrionales</taxon>
        <taxon>Halieaceae</taxon>
        <taxon>Parahaliea</taxon>
    </lineage>
</organism>
<sequence>MNMLQTHSLAVAAISVVSLSALASLPGHDKREFTDEFSCPSGAYINSGGVNQYFPLNVGTVAYLNNQACVDEGECDELEEVTITVTPNTELVDGVLARVVEELELEGGEVVETSLNYYAECDGTGDVFYFGETVVDGDNNPLPDGWLAGENGARAGIIMPGGSFLLGARYFQEVAPGVALDRGEHVGMGLSFPNPNDGPDFENCVLVSDTNFLSDPKGKESDEKVYCPGVGLVMDEELELVTFSP</sequence>
<dbReference type="RefSeq" id="WP_148067496.1">
    <property type="nucleotide sequence ID" value="NZ_VRZA01000002.1"/>
</dbReference>
<name>A0A5C9A3X4_9GAMM</name>
<comment type="caution">
    <text evidence="2">The sequence shown here is derived from an EMBL/GenBank/DDBJ whole genome shotgun (WGS) entry which is preliminary data.</text>
</comment>
<keyword evidence="3" id="KW-1185">Reference proteome</keyword>
<keyword evidence="1" id="KW-0732">Signal</keyword>
<evidence type="ECO:0000313" key="3">
    <source>
        <dbReference type="Proteomes" id="UP000321039"/>
    </source>
</evidence>
<feature type="chain" id="PRO_5022734062" evidence="1">
    <location>
        <begin position="24"/>
        <end position="245"/>
    </location>
</feature>
<evidence type="ECO:0000313" key="2">
    <source>
        <dbReference type="EMBL" id="TXS95585.1"/>
    </source>
</evidence>
<evidence type="ECO:0000256" key="1">
    <source>
        <dbReference type="SAM" id="SignalP"/>
    </source>
</evidence>
<reference evidence="2 3" key="1">
    <citation type="submission" date="2019-08" db="EMBL/GenBank/DDBJ databases">
        <title>Parahaliea maris sp. nov., isolated from the surface seawater.</title>
        <authorList>
            <person name="Liu Y."/>
        </authorList>
    </citation>
    <scope>NUCLEOTIDE SEQUENCE [LARGE SCALE GENOMIC DNA]</scope>
    <source>
        <strain evidence="2 3">HSLHS9</strain>
    </source>
</reference>